<dbReference type="Gene3D" id="3.55.50.10">
    <property type="entry name" value="Baseplate protein-like domains"/>
    <property type="match status" value="1"/>
</dbReference>
<evidence type="ECO:0000313" key="4">
    <source>
        <dbReference type="EMBL" id="KAA8717575.1"/>
    </source>
</evidence>
<proteinExistence type="inferred from homology"/>
<dbReference type="InterPro" id="IPR054030">
    <property type="entry name" value="Gp5_Vgr_C"/>
</dbReference>
<dbReference type="SUPFAM" id="SSF69255">
    <property type="entry name" value="gp5 N-terminal domain-like"/>
    <property type="match status" value="1"/>
</dbReference>
<dbReference type="Gene3D" id="2.30.110.50">
    <property type="match status" value="1"/>
</dbReference>
<dbReference type="AlphaFoldDB" id="A0A5M9RDN8"/>
<dbReference type="Proteomes" id="UP000322181">
    <property type="component" value="Unassembled WGS sequence"/>
</dbReference>
<dbReference type="OrthoDB" id="6710627at2"/>
<dbReference type="InterPro" id="IPR006533">
    <property type="entry name" value="T6SS_Vgr_RhsGE"/>
</dbReference>
<comment type="similarity">
    <text evidence="1">Belongs to the VgrG protein family.</text>
</comment>
<dbReference type="NCBIfam" id="TIGR01646">
    <property type="entry name" value="vgr_GE"/>
    <property type="match status" value="1"/>
</dbReference>
<dbReference type="EMBL" id="VXKB01000001">
    <property type="protein sequence ID" value="KAA8717575.1"/>
    <property type="molecule type" value="Genomic_DNA"/>
</dbReference>
<feature type="domain" description="Gp5/Type VI secretion system Vgr protein OB-fold" evidence="2">
    <location>
        <begin position="370"/>
        <end position="437"/>
    </location>
</feature>
<dbReference type="Gene3D" id="4.10.220.110">
    <property type="match status" value="1"/>
</dbReference>
<dbReference type="Pfam" id="PF04717">
    <property type="entry name" value="Phage_base_V"/>
    <property type="match status" value="1"/>
</dbReference>
<dbReference type="SUPFAM" id="SSF69279">
    <property type="entry name" value="Phage tail proteins"/>
    <property type="match status" value="2"/>
</dbReference>
<sequence>MSNVMDNYAEQPRPLTVVIDNSTPCVASRLHAHESLADGFRLEVSLLSVTPLTPALLGKLVVVSYRDHDIIRTFAGLAEQLECEGFHPDKQHYFYRITATDPITFLRHGQQRRLFQNQNSKAQITTLLTAHQLSAFVRFALRHEGEATPCMCQMDESDSAMIRRIMAAQGWFCFRNPDNITQWTITDSLQHAALATCGDIPWRVAQTDDGARITQFRACWQATGQHFSAQTYSQEQHHSRTETQLLSVAGTTQQVHYYDTPADSAQIACDAAAVCAHYYEAGSAISSLCAGMRFRFCDHPVDDYNDEYYISEITHTAESSETGGNPLYHNTFRCHQTHTPFRVPLIAKPRNHALQTATVVGPDNSETWYDAQGRVKVRFHWEDNSGDGSLSQAWLPIIAPGAGAGAGVQFLPRVGDAVVIQFLNGDPDKPVVAGALWYRDHPRPFSDAATSGIYSRSTPDSARGAGNQLRFEDKRDEECLALAAQRDLQLTANNDWLTQIKGAIRCETDKSLTVASKENMQYQSEKQWQLNAREGITQQTEKNLKMQADNTLTADAKTITLTAAQTLTLAVGSSKIELSASGIALSAPQITVKGDGKVTLESAVLTMSAQAKAQLTGALVQIDASAMAEVKGGAVVKINGALTTIN</sequence>
<dbReference type="InterPro" id="IPR017847">
    <property type="entry name" value="T6SS_RhsGE_Vgr_subset"/>
</dbReference>
<dbReference type="SUPFAM" id="SSF69349">
    <property type="entry name" value="Phage fibre proteins"/>
    <property type="match status" value="1"/>
</dbReference>
<dbReference type="Pfam" id="PF22178">
    <property type="entry name" value="Gp5_trimer_C"/>
    <property type="match status" value="1"/>
</dbReference>
<name>A0A5M9RDN8_9GAMM</name>
<dbReference type="Gene3D" id="2.40.50.230">
    <property type="entry name" value="Gp5 N-terminal domain"/>
    <property type="match status" value="1"/>
</dbReference>
<gene>
    <name evidence="4" type="primary">tssI</name>
    <name evidence="4" type="ORF">F4V73_06965</name>
</gene>
<dbReference type="Pfam" id="PF05954">
    <property type="entry name" value="Phage_GPD"/>
    <property type="match status" value="1"/>
</dbReference>
<dbReference type="NCBIfam" id="TIGR03361">
    <property type="entry name" value="VI_Rhs_Vgr"/>
    <property type="match status" value="1"/>
</dbReference>
<organism evidence="4 5">
    <name type="scientific">Morganella psychrotolerans</name>
    <dbReference type="NCBI Taxonomy" id="368603"/>
    <lineage>
        <taxon>Bacteria</taxon>
        <taxon>Pseudomonadati</taxon>
        <taxon>Pseudomonadota</taxon>
        <taxon>Gammaproteobacteria</taxon>
        <taxon>Enterobacterales</taxon>
        <taxon>Morganellaceae</taxon>
        <taxon>Morganella</taxon>
    </lineage>
</organism>
<dbReference type="InterPro" id="IPR006531">
    <property type="entry name" value="Gp5/Vgr_OB"/>
</dbReference>
<evidence type="ECO:0000259" key="2">
    <source>
        <dbReference type="Pfam" id="PF04717"/>
    </source>
</evidence>
<evidence type="ECO:0000313" key="5">
    <source>
        <dbReference type="Proteomes" id="UP000322181"/>
    </source>
</evidence>
<comment type="caution">
    <text evidence="4">The sequence shown here is derived from an EMBL/GenBank/DDBJ whole genome shotgun (WGS) entry which is preliminary data.</text>
</comment>
<reference evidence="4 5" key="1">
    <citation type="submission" date="2019-09" db="EMBL/GenBank/DDBJ databases">
        <title>Draft genome sequence of various Type strains from the CCUG.</title>
        <authorList>
            <person name="Pineiro-Iglesias B."/>
            <person name="Tunovic T."/>
            <person name="Unosson C."/>
            <person name="Inganas E."/>
            <person name="Ohlen M."/>
            <person name="Cardew S."/>
            <person name="Jensie-Markopoulos S."/>
            <person name="Salva-Serra F."/>
            <person name="Jaen-Luchoro D."/>
            <person name="Karlsson R."/>
            <person name="Svensson-Stadler L."/>
            <person name="Chun J."/>
            <person name="Moore E."/>
        </authorList>
    </citation>
    <scope>NUCLEOTIDE SEQUENCE [LARGE SCALE GENOMIC DNA]</scope>
    <source>
        <strain evidence="4 5">CCUG 53682T</strain>
    </source>
</reference>
<accession>A0A5M9RDN8</accession>
<evidence type="ECO:0000256" key="1">
    <source>
        <dbReference type="ARBA" id="ARBA00005558"/>
    </source>
</evidence>
<feature type="domain" description="Gp5/Type VI secretion system Vgr C-terminal trimerisation" evidence="3">
    <location>
        <begin position="451"/>
        <end position="557"/>
    </location>
</feature>
<dbReference type="InterPro" id="IPR037026">
    <property type="entry name" value="Vgr_OB-fold_dom_sf"/>
</dbReference>
<dbReference type="RefSeq" id="WP_067361367.1">
    <property type="nucleotide sequence ID" value="NZ_BAAAFS010000001.1"/>
</dbReference>
<evidence type="ECO:0000259" key="3">
    <source>
        <dbReference type="Pfam" id="PF22178"/>
    </source>
</evidence>
<protein>
    <submittedName>
        <fullName evidence="4">Type VI secretion system tip protein VgrG</fullName>
    </submittedName>
</protein>